<dbReference type="Proteomes" id="UP000735541">
    <property type="component" value="Unassembled WGS sequence"/>
</dbReference>
<organism evidence="2 3">
    <name type="scientific">Streptomyces halstedii</name>
    <dbReference type="NCBI Taxonomy" id="1944"/>
    <lineage>
        <taxon>Bacteria</taxon>
        <taxon>Bacillati</taxon>
        <taxon>Actinomycetota</taxon>
        <taxon>Actinomycetes</taxon>
        <taxon>Kitasatosporales</taxon>
        <taxon>Streptomycetaceae</taxon>
        <taxon>Streptomyces</taxon>
    </lineage>
</organism>
<protein>
    <submittedName>
        <fullName evidence="2">VCBS repeat-containing protein</fullName>
    </submittedName>
</protein>
<dbReference type="EMBL" id="JAHUVW010000002">
    <property type="protein sequence ID" value="MBV7673472.1"/>
    <property type="molecule type" value="Genomic_DNA"/>
</dbReference>
<proteinExistence type="predicted"/>
<reference evidence="2 3" key="1">
    <citation type="submission" date="2021-07" db="EMBL/GenBank/DDBJ databases">
        <title>Sequencing Streptomyces halstedii LGO-A4 genome an citrus endophytic actinomycete.</title>
        <authorList>
            <person name="Samborskyy M."/>
            <person name="Scott N."/>
            <person name="Deglau R."/>
            <person name="Dickens S."/>
            <person name="Oliveira L.G."/>
        </authorList>
    </citation>
    <scope>NUCLEOTIDE SEQUENCE [LARGE SCALE GENOMIC DNA]</scope>
    <source>
        <strain evidence="2 3">LGO-A4</strain>
    </source>
</reference>
<feature type="region of interest" description="Disordered" evidence="1">
    <location>
        <begin position="154"/>
        <end position="199"/>
    </location>
</feature>
<gene>
    <name evidence="2" type="ORF">STHAL_28905</name>
</gene>
<sequence length="199" mass="20659">MTSSGVLVADLDADGTADRVSPATLTGAGLTIAFGSGDGRKEVGPRDLVGDRGEDLENVLAVVADFDQDGWMDLFVVATDTAGGDDPVDPGVSELRLGPFSARGRGQSDHPVDLPEPRAVTVADHDHDRYPDLASYGYEGDGVYATVARLGGEKGLDGDADEGNRPYTKTAEQTGRKTPGSMPQARPTAFHPACDDGTG</sequence>
<comment type="caution">
    <text evidence="2">The sequence shown here is derived from an EMBL/GenBank/DDBJ whole genome shotgun (WGS) entry which is preliminary data.</text>
</comment>
<evidence type="ECO:0000313" key="2">
    <source>
        <dbReference type="EMBL" id="MBV7673472.1"/>
    </source>
</evidence>
<evidence type="ECO:0000313" key="3">
    <source>
        <dbReference type="Proteomes" id="UP000735541"/>
    </source>
</evidence>
<name>A0ABS6TYV4_STRHA</name>
<dbReference type="InterPro" id="IPR028994">
    <property type="entry name" value="Integrin_alpha_N"/>
</dbReference>
<dbReference type="SUPFAM" id="SSF69318">
    <property type="entry name" value="Integrin alpha N-terminal domain"/>
    <property type="match status" value="1"/>
</dbReference>
<accession>A0ABS6TYV4</accession>
<evidence type="ECO:0000256" key="1">
    <source>
        <dbReference type="SAM" id="MobiDB-lite"/>
    </source>
</evidence>
<dbReference type="RefSeq" id="WP_103491113.1">
    <property type="nucleotide sequence ID" value="NZ_JAHUVW010000002.1"/>
</dbReference>
<keyword evidence="3" id="KW-1185">Reference proteome</keyword>